<name>A0A8J6AWW6_9EUKA</name>
<organism evidence="4 5">
    <name type="scientific">Carpediemonas membranifera</name>
    <dbReference type="NCBI Taxonomy" id="201153"/>
    <lineage>
        <taxon>Eukaryota</taxon>
        <taxon>Metamonada</taxon>
        <taxon>Carpediemonas-like organisms</taxon>
        <taxon>Carpediemonas</taxon>
    </lineage>
</organism>
<dbReference type="Proteomes" id="UP000717585">
    <property type="component" value="Unassembled WGS sequence"/>
</dbReference>
<proteinExistence type="predicted"/>
<dbReference type="InterPro" id="IPR001715">
    <property type="entry name" value="CH_dom"/>
</dbReference>
<dbReference type="PROSITE" id="PS50021">
    <property type="entry name" value="CH"/>
    <property type="match status" value="1"/>
</dbReference>
<keyword evidence="1" id="KW-0175">Coiled coil</keyword>
<evidence type="ECO:0000256" key="2">
    <source>
        <dbReference type="SAM" id="MobiDB-lite"/>
    </source>
</evidence>
<feature type="compositionally biased region" description="Basic and acidic residues" evidence="2">
    <location>
        <begin position="267"/>
        <end position="284"/>
    </location>
</feature>
<evidence type="ECO:0000259" key="3">
    <source>
        <dbReference type="PROSITE" id="PS50021"/>
    </source>
</evidence>
<reference evidence="4" key="1">
    <citation type="submission" date="2021-05" db="EMBL/GenBank/DDBJ databases">
        <title>A free-living protist that lacks canonical eukaryotic 1 DNA replication and segregation systems.</title>
        <authorList>
            <person name="Salas-Leiva D.E."/>
            <person name="Tromer E.C."/>
            <person name="Curtis B.A."/>
            <person name="Jerlstrom-Hultqvist J."/>
            <person name="Kolisko M."/>
            <person name="Yi Z."/>
            <person name="Salas-Leiva J.S."/>
            <person name="Gallot-Lavallee L."/>
            <person name="Kops G.J.P.L."/>
            <person name="Archibald J.M."/>
            <person name="Simpson A.G.B."/>
            <person name="Roger A.J."/>
        </authorList>
    </citation>
    <scope>NUCLEOTIDE SEQUENCE</scope>
    <source>
        <strain evidence="4">BICM</strain>
    </source>
</reference>
<accession>A0A8J6AWW6</accession>
<evidence type="ECO:0000313" key="5">
    <source>
        <dbReference type="Proteomes" id="UP000717585"/>
    </source>
</evidence>
<evidence type="ECO:0000313" key="4">
    <source>
        <dbReference type="EMBL" id="KAG9390348.1"/>
    </source>
</evidence>
<feature type="region of interest" description="Disordered" evidence="2">
    <location>
        <begin position="193"/>
        <end position="284"/>
    </location>
</feature>
<feature type="compositionally biased region" description="Basic and acidic residues" evidence="2">
    <location>
        <begin position="200"/>
        <end position="217"/>
    </location>
</feature>
<dbReference type="AlphaFoldDB" id="A0A8J6AWW6"/>
<comment type="caution">
    <text evidence="4">The sequence shown here is derived from an EMBL/GenBank/DDBJ whole genome shotgun (WGS) entry which is preliminary data.</text>
</comment>
<dbReference type="PANTHER" id="PTHR42180:SF4">
    <property type="entry name" value="CALPONIN-HOMOLOGY (CH) DOMAIN-CONTAINING PROTEIN"/>
    <property type="match status" value="1"/>
</dbReference>
<protein>
    <submittedName>
        <fullName evidence="4">Calponin</fullName>
    </submittedName>
</protein>
<dbReference type="SUPFAM" id="SSF47576">
    <property type="entry name" value="Calponin-homology domain, CH-domain"/>
    <property type="match status" value="1"/>
</dbReference>
<dbReference type="OrthoDB" id="2020852at2759"/>
<evidence type="ECO:0000256" key="1">
    <source>
        <dbReference type="SAM" id="Coils"/>
    </source>
</evidence>
<keyword evidence="5" id="KW-1185">Reference proteome</keyword>
<feature type="region of interest" description="Disordered" evidence="2">
    <location>
        <begin position="926"/>
        <end position="986"/>
    </location>
</feature>
<dbReference type="Gene3D" id="1.10.418.10">
    <property type="entry name" value="Calponin-like domain"/>
    <property type="match status" value="1"/>
</dbReference>
<feature type="coiled-coil region" evidence="1">
    <location>
        <begin position="696"/>
        <end position="759"/>
    </location>
</feature>
<feature type="compositionally biased region" description="Basic and acidic residues" evidence="2">
    <location>
        <begin position="224"/>
        <end position="236"/>
    </location>
</feature>
<feature type="region of interest" description="Disordered" evidence="2">
    <location>
        <begin position="142"/>
        <end position="171"/>
    </location>
</feature>
<sequence length="1011" mass="112660">MREARARIGRKELYKWATSVCGLNCTRIDDLKNGVIFISLFDRLFPSLIDERFPYSRKPDSRSELNQNWDTLHSIFKYLGIPDRICAENAIMSGNLTAAYNFLVLFFFLDTVLEDRQIEVDFAHAVDPVLAGFLQGQEALDAIDRAQNPPKRATSAKKAEGEDSTATVTVLPQTSAHTVDSVFFEQLRPISADATEDEARDSNAVDAMSDKDKDKGTESPADSESVRSDRTRKFQDVFDGPLSDQGQGLSPMVSPVPAPRPASVAESRGDWEAKGEAGKEAKTELQAEVEGINVARLLDRLEALQMDNTRLKRAASSSQSQLDKDRQITVLTRRVGSLRRQLDLAEHERSLVDEALRKRIDDLEHLSKIEVQAAEYKLHSKYTVDLAEVQRELGLAEERHMAEMSEHAIALESTPEESDESPAELVQKITALHTELDAMRRAYDRATARSKALEGRVGELANKAQDLDTSEGGVKPTDVCSKTDLLTGELNAAKETIRRLKLQVEGATTGTDREMELQAEITCLRGDLQRLVQANQYLRQRSSLFDKLNAEIDESGAALARMRARDASEPFDSIPTAMARWLPDLTQTFDGNADDSDARRSETRILLSNLDTATPLTEEEVGLLRGVFWEMIGTEQVHADRLIRCRHYIKALFEQLQSVREMHVASVAEMTEGHRMEVEEIRASLIAAKDTVVDDNASLQVQLHLTKTQLADLEAEHADMADELQTMRQSLVEDGDSRIQEMKGRVRGLREQLATQKVREDLWKSLVNTHREYIKLVKELPTVGRETTRHRELQARRSGLERTTASLIEQLGTLQVDETAIPPEVDDGHVKKQLETLDQARMKEHARFREAKLQSDAKERRVQELTTQLAVMKENEQTLALELGKLRQAHSELRTQLAQNSLDADARVARLRAEFGALADTIHEGSTAMASPALPKAGEAKGRHSKGSGDDEGSEVLAPLVPDSDSENNDGDDDDDDDDELLDADIGVLVDRVGAMARHQAPPVHSHSPSV</sequence>
<dbReference type="InterPro" id="IPR036872">
    <property type="entry name" value="CH_dom_sf"/>
</dbReference>
<feature type="compositionally biased region" description="Acidic residues" evidence="2">
    <location>
        <begin position="964"/>
        <end position="983"/>
    </location>
</feature>
<dbReference type="EMBL" id="JAHDYR010000064">
    <property type="protein sequence ID" value="KAG9390348.1"/>
    <property type="molecule type" value="Genomic_DNA"/>
</dbReference>
<feature type="domain" description="Calponin-homology (CH)" evidence="3">
    <location>
        <begin position="7"/>
        <end position="111"/>
    </location>
</feature>
<dbReference type="PANTHER" id="PTHR42180">
    <property type="entry name" value="HOMOLOGY DOMAIN-CONTAINING PROTEIN,PUTATIVE-RELATED"/>
    <property type="match status" value="1"/>
</dbReference>
<feature type="coiled-coil region" evidence="1">
    <location>
        <begin position="848"/>
        <end position="875"/>
    </location>
</feature>
<feature type="coiled-coil region" evidence="1">
    <location>
        <begin position="429"/>
        <end position="456"/>
    </location>
</feature>
<feature type="coiled-coil region" evidence="1">
    <location>
        <begin position="294"/>
        <end position="348"/>
    </location>
</feature>
<gene>
    <name evidence="4" type="ORF">J8273_7696</name>
</gene>